<dbReference type="GO" id="GO:0006813">
    <property type="term" value="P:potassium ion transport"/>
    <property type="evidence" value="ECO:0007669"/>
    <property type="project" value="InterPro"/>
</dbReference>
<dbReference type="Pfam" id="PF02254">
    <property type="entry name" value="TrkA_N"/>
    <property type="match status" value="1"/>
</dbReference>
<dbReference type="SUPFAM" id="SSF51735">
    <property type="entry name" value="NAD(P)-binding Rossmann-fold domains"/>
    <property type="match status" value="1"/>
</dbReference>
<dbReference type="HOGENOM" id="CLU_1280722_0_0_7"/>
<name>C0QFU0_DESAH</name>
<evidence type="ECO:0000313" key="3">
    <source>
        <dbReference type="Proteomes" id="UP000000442"/>
    </source>
</evidence>
<dbReference type="InterPro" id="IPR036291">
    <property type="entry name" value="NAD(P)-bd_dom_sf"/>
</dbReference>
<keyword evidence="3" id="KW-1185">Reference proteome</keyword>
<sequence length="222" mass="24654">MGEMVLIVGAGKFGRKAAQRLREQMPETTIIAVDQNFSDCKKIAVLGAHTVCADGVWFLDQLLHKNRERISWIVPCVPIHLSWEWVRLNLPGDRQVHPCPPPPEVIDMLPNPMEGDEGVLYMSNADFICPDNCPEPADFCTVTKKPRPRILYQSLGSIKIPGWQSIVVRSHQLAPGVGGYTPEALYNALSCIKTEKTSVLFSTACACHGVMMASEIWPKNPF</sequence>
<dbReference type="RefSeq" id="WP_015904273.1">
    <property type="nucleotide sequence ID" value="NC_012108.1"/>
</dbReference>
<dbReference type="Proteomes" id="UP000000442">
    <property type="component" value="Chromosome"/>
</dbReference>
<evidence type="ECO:0000259" key="1">
    <source>
        <dbReference type="Pfam" id="PF02254"/>
    </source>
</evidence>
<dbReference type="AlphaFoldDB" id="C0QFU0"/>
<organism evidence="2 3">
    <name type="scientific">Desulforapulum autotrophicum (strain ATCC 43914 / DSM 3382 / VKM B-1955 / HRM2)</name>
    <name type="common">Desulfobacterium autotrophicum</name>
    <dbReference type="NCBI Taxonomy" id="177437"/>
    <lineage>
        <taxon>Bacteria</taxon>
        <taxon>Pseudomonadati</taxon>
        <taxon>Thermodesulfobacteriota</taxon>
        <taxon>Desulfobacteria</taxon>
        <taxon>Desulfobacterales</taxon>
        <taxon>Desulfobacteraceae</taxon>
        <taxon>Desulforapulum</taxon>
    </lineage>
</organism>
<evidence type="ECO:0000313" key="2">
    <source>
        <dbReference type="EMBL" id="ACN15508.1"/>
    </source>
</evidence>
<feature type="domain" description="RCK N-terminal" evidence="1">
    <location>
        <begin position="5"/>
        <end position="55"/>
    </location>
</feature>
<protein>
    <recommendedName>
        <fullName evidence="1">RCK N-terminal domain-containing protein</fullName>
    </recommendedName>
</protein>
<dbReference type="OrthoDB" id="5501373at2"/>
<dbReference type="Gene3D" id="3.40.50.720">
    <property type="entry name" value="NAD(P)-binding Rossmann-like Domain"/>
    <property type="match status" value="1"/>
</dbReference>
<dbReference type="STRING" id="177437.HRM2_24140"/>
<dbReference type="InterPro" id="IPR003148">
    <property type="entry name" value="RCK_N"/>
</dbReference>
<accession>C0QFU0</accession>
<reference evidence="2 3" key="1">
    <citation type="journal article" date="2009" name="Environ. Microbiol.">
        <title>Genome sequence of Desulfobacterium autotrophicum HRM2, a marine sulfate reducer oxidizing organic carbon completely to carbon dioxide.</title>
        <authorList>
            <person name="Strittmatter A.W."/>
            <person name="Liesegang H."/>
            <person name="Rabus R."/>
            <person name="Decker I."/>
            <person name="Amann J."/>
            <person name="Andres S."/>
            <person name="Henne A."/>
            <person name="Fricke W.F."/>
            <person name="Martinez-Arias R."/>
            <person name="Bartels D."/>
            <person name="Goesmann A."/>
            <person name="Krause L."/>
            <person name="Puehler A."/>
            <person name="Klenk H.P."/>
            <person name="Richter M."/>
            <person name="Schuler M."/>
            <person name="Gloeckner F.O."/>
            <person name="Meyerdierks A."/>
            <person name="Gottschalk G."/>
            <person name="Amann R."/>
        </authorList>
    </citation>
    <scope>NUCLEOTIDE SEQUENCE [LARGE SCALE GENOMIC DNA]</scope>
    <source>
        <strain evidence="3">ATCC 43914 / DSM 3382 / HRM2</strain>
    </source>
</reference>
<gene>
    <name evidence="2" type="ordered locus">HRM2_24140</name>
</gene>
<dbReference type="eggNOG" id="COG1226">
    <property type="taxonomic scope" value="Bacteria"/>
</dbReference>
<dbReference type="KEGG" id="dat:HRM2_24140"/>
<dbReference type="EMBL" id="CP001087">
    <property type="protein sequence ID" value="ACN15508.1"/>
    <property type="molecule type" value="Genomic_DNA"/>
</dbReference>
<proteinExistence type="predicted"/>